<evidence type="ECO:0008006" key="3">
    <source>
        <dbReference type="Google" id="ProtNLM"/>
    </source>
</evidence>
<dbReference type="PATRIC" id="fig|536227.13.peg.338"/>
<comment type="caution">
    <text evidence="1">The sequence shown here is derived from an EMBL/GenBank/DDBJ whole genome shotgun (WGS) entry which is preliminary data.</text>
</comment>
<protein>
    <recommendedName>
        <fullName evidence="3">Coat F domain protein</fullName>
    </recommendedName>
</protein>
<dbReference type="CDD" id="cd00657">
    <property type="entry name" value="Ferritin_like"/>
    <property type="match status" value="1"/>
</dbReference>
<dbReference type="Proteomes" id="UP000004198">
    <property type="component" value="Unassembled WGS sequence"/>
</dbReference>
<evidence type="ECO:0000313" key="2">
    <source>
        <dbReference type="Proteomes" id="UP000004198"/>
    </source>
</evidence>
<accession>C6PWP1</accession>
<dbReference type="InterPro" id="IPR012851">
    <property type="entry name" value="Spore_coat_CotF-like"/>
</dbReference>
<name>C6PWP1_9CLOT</name>
<reference evidence="1 2" key="1">
    <citation type="submission" date="2009-06" db="EMBL/GenBank/DDBJ databases">
        <title>The draft genome of Clostridium carboxidivorans P7.</title>
        <authorList>
            <consortium name="US DOE Joint Genome Institute (JGI-PGF)"/>
            <person name="Lucas S."/>
            <person name="Copeland A."/>
            <person name="Lapidus A."/>
            <person name="Glavina del Rio T."/>
            <person name="Tice H."/>
            <person name="Bruce D."/>
            <person name="Goodwin L."/>
            <person name="Pitluck S."/>
            <person name="Larimer F."/>
            <person name="Land M.L."/>
            <person name="Hauser L."/>
            <person name="Hemme C.L."/>
        </authorList>
    </citation>
    <scope>NUCLEOTIDE SEQUENCE [LARGE SCALE GENOMIC DNA]</scope>
    <source>
        <strain evidence="1 2">P7</strain>
    </source>
</reference>
<dbReference type="SUPFAM" id="SSF47240">
    <property type="entry name" value="Ferritin-like"/>
    <property type="match status" value="1"/>
</dbReference>
<dbReference type="OrthoDB" id="1706542at2"/>
<dbReference type="RefSeq" id="WP_007062093.1">
    <property type="nucleotide sequence ID" value="NZ_ACVI01000057.1"/>
</dbReference>
<proteinExistence type="predicted"/>
<dbReference type="AlphaFoldDB" id="C6PWP1"/>
<sequence>MPVLTQKETMLLKDEKSHEELCIKKYTTYSNEAQDPELKQLFTTLGQHEKQHLNSINTMLSGQVPNVNQQGQQGQQNQTQNVNMNTNKSNMAFNQKDCDLCQDALTTEKYVSSTYNTTIFEFKDPNARQVLNHIQKEEQEHGQQIFDYMYKKGYYTPQ</sequence>
<dbReference type="eggNOG" id="COG1633">
    <property type="taxonomic scope" value="Bacteria"/>
</dbReference>
<dbReference type="EMBL" id="ACVI01000057">
    <property type="protein sequence ID" value="EET86329.1"/>
    <property type="molecule type" value="Genomic_DNA"/>
</dbReference>
<dbReference type="Gene3D" id="1.20.120.660">
    <property type="entry name" value="IL-4 antagonist (De novo design) like domain"/>
    <property type="match status" value="2"/>
</dbReference>
<keyword evidence="2" id="KW-1185">Reference proteome</keyword>
<dbReference type="InterPro" id="IPR009078">
    <property type="entry name" value="Ferritin-like_SF"/>
</dbReference>
<gene>
    <name evidence="1" type="ORF">CcarbDRAFT_3208</name>
</gene>
<dbReference type="KEGG" id="cck:Ccar_01560"/>
<dbReference type="STRING" id="536227.Ccar_01560"/>
<evidence type="ECO:0000313" key="1">
    <source>
        <dbReference type="EMBL" id="EET86329.1"/>
    </source>
</evidence>
<dbReference type="Pfam" id="PF07875">
    <property type="entry name" value="Coat_F"/>
    <property type="match status" value="1"/>
</dbReference>
<organism evidence="1 2">
    <name type="scientific">Clostridium carboxidivorans P7</name>
    <dbReference type="NCBI Taxonomy" id="536227"/>
    <lineage>
        <taxon>Bacteria</taxon>
        <taxon>Bacillati</taxon>
        <taxon>Bacillota</taxon>
        <taxon>Clostridia</taxon>
        <taxon>Eubacteriales</taxon>
        <taxon>Clostridiaceae</taxon>
        <taxon>Clostridium</taxon>
    </lineage>
</organism>